<sequence>MDLIEWVVGFTTFIAVAVGLTLALEVVLPGSATNPFAGAGVGALAGWGVTKLFGDD</sequence>
<keyword evidence="1" id="KW-1133">Transmembrane helix</keyword>
<dbReference type="RefSeq" id="WP_159898682.1">
    <property type="nucleotide sequence ID" value="NZ_BAABFX010000037.1"/>
</dbReference>
<evidence type="ECO:0008006" key="4">
    <source>
        <dbReference type="Google" id="ProtNLM"/>
    </source>
</evidence>
<protein>
    <recommendedName>
        <fullName evidence="4">XapX domain-containing protein</fullName>
    </recommendedName>
</protein>
<keyword evidence="3" id="KW-1185">Reference proteome</keyword>
<evidence type="ECO:0000256" key="1">
    <source>
        <dbReference type="SAM" id="Phobius"/>
    </source>
</evidence>
<organism evidence="2 3">
    <name type="scientific">Ornithinibacter aureus</name>
    <dbReference type="NCBI Taxonomy" id="622664"/>
    <lineage>
        <taxon>Bacteria</taxon>
        <taxon>Bacillati</taxon>
        <taxon>Actinomycetota</taxon>
        <taxon>Actinomycetes</taxon>
        <taxon>Micrococcales</taxon>
        <taxon>Intrasporangiaceae</taxon>
        <taxon>Ornithinibacter</taxon>
    </lineage>
</organism>
<evidence type="ECO:0000313" key="2">
    <source>
        <dbReference type="EMBL" id="GAA4399823.1"/>
    </source>
</evidence>
<dbReference type="EMBL" id="BAABFX010000037">
    <property type="protein sequence ID" value="GAA4399823.1"/>
    <property type="molecule type" value="Genomic_DNA"/>
</dbReference>
<keyword evidence="1" id="KW-0472">Membrane</keyword>
<keyword evidence="1" id="KW-0812">Transmembrane</keyword>
<reference evidence="3" key="1">
    <citation type="journal article" date="2019" name="Int. J. Syst. Evol. Microbiol.">
        <title>The Global Catalogue of Microorganisms (GCM) 10K type strain sequencing project: providing services to taxonomists for standard genome sequencing and annotation.</title>
        <authorList>
            <consortium name="The Broad Institute Genomics Platform"/>
            <consortium name="The Broad Institute Genome Sequencing Center for Infectious Disease"/>
            <person name="Wu L."/>
            <person name="Ma J."/>
        </authorList>
    </citation>
    <scope>NUCLEOTIDE SEQUENCE [LARGE SCALE GENOMIC DNA]</scope>
    <source>
        <strain evidence="3">JCM 17738</strain>
    </source>
</reference>
<dbReference type="Proteomes" id="UP001500390">
    <property type="component" value="Unassembled WGS sequence"/>
</dbReference>
<comment type="caution">
    <text evidence="2">The sequence shown here is derived from an EMBL/GenBank/DDBJ whole genome shotgun (WGS) entry which is preliminary data.</text>
</comment>
<feature type="transmembrane region" description="Helical" evidence="1">
    <location>
        <begin position="6"/>
        <end position="28"/>
    </location>
</feature>
<proteinExistence type="predicted"/>
<gene>
    <name evidence="2" type="ORF">GCM10023153_26420</name>
</gene>
<evidence type="ECO:0000313" key="3">
    <source>
        <dbReference type="Proteomes" id="UP001500390"/>
    </source>
</evidence>
<accession>A0ABP8K3V9</accession>
<name>A0ABP8K3V9_9MICO</name>